<accession>A0A6J6X893</accession>
<dbReference type="CDD" id="cd00761">
    <property type="entry name" value="Glyco_tranf_GTA_type"/>
    <property type="match status" value="1"/>
</dbReference>
<name>A0A6J6X893_9ZZZZ</name>
<sequence length="301" mass="33697">MSSDPQITFAIPFYSGVPYLRRAIESVRAQSLKNWVCIVVDDAGSETDTEAAVASYGDTRIRYVRNQTNLGLAGNWNQALRISDTPLVTLLHSDDELHPEYAECVISTHMAYPNAVAVFTRASIIDTDSKPVFSFPDRIKRVIESLKGPAPTVSGEEGLNGLLRGQYIFCPTLCYRASRLDPDPFQPRWRMVADLEFLATTLLNGGEFVGIPEELYSYRRHDKSQTALLTATTERFDEEIEIYGELSTRAEALGWLTAARTADTKRIIRLHLTYRIIGDLLHGRREAARSKRTALKSASHA</sequence>
<protein>
    <submittedName>
        <fullName evidence="2">Unannotated protein</fullName>
    </submittedName>
</protein>
<dbReference type="AlphaFoldDB" id="A0A6J6X893"/>
<dbReference type="PANTHER" id="PTHR22916">
    <property type="entry name" value="GLYCOSYLTRANSFERASE"/>
    <property type="match status" value="1"/>
</dbReference>
<dbReference type="GO" id="GO:0016758">
    <property type="term" value="F:hexosyltransferase activity"/>
    <property type="evidence" value="ECO:0007669"/>
    <property type="project" value="UniProtKB-ARBA"/>
</dbReference>
<dbReference type="EMBL" id="CAEZZU010000248">
    <property type="protein sequence ID" value="CAB4790247.1"/>
    <property type="molecule type" value="Genomic_DNA"/>
</dbReference>
<organism evidence="2">
    <name type="scientific">freshwater metagenome</name>
    <dbReference type="NCBI Taxonomy" id="449393"/>
    <lineage>
        <taxon>unclassified sequences</taxon>
        <taxon>metagenomes</taxon>
        <taxon>ecological metagenomes</taxon>
    </lineage>
</organism>
<dbReference type="SUPFAM" id="SSF53448">
    <property type="entry name" value="Nucleotide-diphospho-sugar transferases"/>
    <property type="match status" value="1"/>
</dbReference>
<dbReference type="Gene3D" id="3.90.550.10">
    <property type="entry name" value="Spore Coat Polysaccharide Biosynthesis Protein SpsA, Chain A"/>
    <property type="match status" value="1"/>
</dbReference>
<feature type="domain" description="Glycosyltransferase 2-like" evidence="1">
    <location>
        <begin position="9"/>
        <end position="128"/>
    </location>
</feature>
<gene>
    <name evidence="2" type="ORF">UFOPK2925_01393</name>
</gene>
<proteinExistence type="predicted"/>
<dbReference type="InterPro" id="IPR001173">
    <property type="entry name" value="Glyco_trans_2-like"/>
</dbReference>
<dbReference type="InterPro" id="IPR029044">
    <property type="entry name" value="Nucleotide-diphossugar_trans"/>
</dbReference>
<dbReference type="PANTHER" id="PTHR22916:SF3">
    <property type="entry name" value="UDP-GLCNAC:BETAGAL BETA-1,3-N-ACETYLGLUCOSAMINYLTRANSFERASE-LIKE PROTEIN 1"/>
    <property type="match status" value="1"/>
</dbReference>
<reference evidence="2" key="1">
    <citation type="submission" date="2020-05" db="EMBL/GenBank/DDBJ databases">
        <authorList>
            <person name="Chiriac C."/>
            <person name="Salcher M."/>
            <person name="Ghai R."/>
            <person name="Kavagutti S V."/>
        </authorList>
    </citation>
    <scope>NUCLEOTIDE SEQUENCE</scope>
</reference>
<evidence type="ECO:0000259" key="1">
    <source>
        <dbReference type="Pfam" id="PF00535"/>
    </source>
</evidence>
<evidence type="ECO:0000313" key="2">
    <source>
        <dbReference type="EMBL" id="CAB4790247.1"/>
    </source>
</evidence>
<dbReference type="Pfam" id="PF00535">
    <property type="entry name" value="Glycos_transf_2"/>
    <property type="match status" value="1"/>
</dbReference>